<evidence type="ECO:0000256" key="1">
    <source>
        <dbReference type="ARBA" id="ARBA00004533"/>
    </source>
</evidence>
<evidence type="ECO:0000256" key="4">
    <source>
        <dbReference type="ARBA" id="ARBA00022475"/>
    </source>
</evidence>
<evidence type="ECO:0000256" key="5">
    <source>
        <dbReference type="ARBA" id="ARBA00022519"/>
    </source>
</evidence>
<dbReference type="EMBL" id="FSRU01000001">
    <property type="protein sequence ID" value="SIO09938.1"/>
    <property type="molecule type" value="Genomic_DNA"/>
</dbReference>
<organism evidence="13 14">
    <name type="scientific">Paraburkholderia phenazinium</name>
    <dbReference type="NCBI Taxonomy" id="60549"/>
    <lineage>
        <taxon>Bacteria</taxon>
        <taxon>Pseudomonadati</taxon>
        <taxon>Pseudomonadota</taxon>
        <taxon>Betaproteobacteria</taxon>
        <taxon>Burkholderiales</taxon>
        <taxon>Burkholderiaceae</taxon>
        <taxon>Paraburkholderia</taxon>
    </lineage>
</organism>
<protein>
    <recommendedName>
        <fullName evidence="10">Type II secretion system protein K</fullName>
    </recommendedName>
</protein>
<dbReference type="Pfam" id="PF21687">
    <property type="entry name" value="T2SSK_1st"/>
    <property type="match status" value="1"/>
</dbReference>
<evidence type="ECO:0000313" key="14">
    <source>
        <dbReference type="Proteomes" id="UP000185151"/>
    </source>
</evidence>
<evidence type="ECO:0000256" key="8">
    <source>
        <dbReference type="ARBA" id="ARBA00022989"/>
    </source>
</evidence>
<comment type="similarity">
    <text evidence="2 10">Belongs to the GSP K family.</text>
</comment>
<keyword evidence="6" id="KW-0812">Transmembrane</keyword>
<evidence type="ECO:0000256" key="7">
    <source>
        <dbReference type="ARBA" id="ARBA00022927"/>
    </source>
</evidence>
<dbReference type="GO" id="GO:0005886">
    <property type="term" value="C:plasma membrane"/>
    <property type="evidence" value="ECO:0007669"/>
    <property type="project" value="UniProtKB-SubCell"/>
</dbReference>
<keyword evidence="7" id="KW-0653">Protein transport</keyword>
<sequence>MCNTSRKPVSRQFSAARPRTPQRGIAIVTVLLVVALAATLAASVVWRELVAVRDVENQRLNVQTMWVERAAVEWARATLRAQSSTSNVVYVGQAWSAPVQDVQLADFLPRDTVALNGELAHAYISGEVEDAQAKFNLTDLVSRAGPNAPWQIDSAGIEAYRRLLGALALNPTLAEATASYMLRSLGNGNGAGDGWPMQLVSPQDLARVPGYDAATVKALTGYVTVLPEYTNVNANTASEPALQAAIPTLSASQAHMLVERRQTAYFVSASDIALLLSAVLTNGALPSGTLVSTNSGYFLVHCRIHSAKVNLRMDTLIARYGIGDFSWTAVVWAHRVAG</sequence>
<dbReference type="SUPFAM" id="SSF54523">
    <property type="entry name" value="Pili subunits"/>
    <property type="match status" value="1"/>
</dbReference>
<keyword evidence="9 10" id="KW-0472">Membrane</keyword>
<feature type="domain" description="T2SS protein K first SAM-like" evidence="12">
    <location>
        <begin position="133"/>
        <end position="228"/>
    </location>
</feature>
<evidence type="ECO:0000256" key="2">
    <source>
        <dbReference type="ARBA" id="ARBA00007246"/>
    </source>
</evidence>
<evidence type="ECO:0000256" key="6">
    <source>
        <dbReference type="ARBA" id="ARBA00022692"/>
    </source>
</evidence>
<dbReference type="AlphaFoldDB" id="A0A1N6GQY6"/>
<accession>A0A1N6GQY6</accession>
<dbReference type="InterPro" id="IPR005628">
    <property type="entry name" value="GspK"/>
</dbReference>
<keyword evidence="3 10" id="KW-0813">Transport</keyword>
<dbReference type="Proteomes" id="UP000185151">
    <property type="component" value="Unassembled WGS sequence"/>
</dbReference>
<dbReference type="InterPro" id="IPR049179">
    <property type="entry name" value="T2SSK_SAM-like_2nd"/>
</dbReference>
<keyword evidence="5 10" id="KW-0997">Cell inner membrane</keyword>
<reference evidence="13 14" key="1">
    <citation type="submission" date="2016-11" db="EMBL/GenBank/DDBJ databases">
        <authorList>
            <person name="Jaros S."/>
            <person name="Januszkiewicz K."/>
            <person name="Wedrychowicz H."/>
        </authorList>
    </citation>
    <scope>NUCLEOTIDE SEQUENCE [LARGE SCALE GENOMIC DNA]</scope>
    <source>
        <strain evidence="13 14">GAS95</strain>
    </source>
</reference>
<dbReference type="PIRSF" id="PIRSF002786">
    <property type="entry name" value="XcpX"/>
    <property type="match status" value="1"/>
</dbReference>
<keyword evidence="14" id="KW-1185">Reference proteome</keyword>
<comment type="subcellular location">
    <subcellularLocation>
        <location evidence="1 10">Cell inner membrane</location>
    </subcellularLocation>
</comment>
<feature type="domain" description="T2SS protein K second SAM-like" evidence="11">
    <location>
        <begin position="232"/>
        <end position="277"/>
    </location>
</feature>
<evidence type="ECO:0000259" key="12">
    <source>
        <dbReference type="Pfam" id="PF21687"/>
    </source>
</evidence>
<evidence type="ECO:0000313" key="13">
    <source>
        <dbReference type="EMBL" id="SIO09938.1"/>
    </source>
</evidence>
<gene>
    <name evidence="13" type="ORF">SAMN05444165_0913</name>
</gene>
<dbReference type="RefSeq" id="WP_074294422.1">
    <property type="nucleotide sequence ID" value="NZ_FSRU01000001.1"/>
</dbReference>
<name>A0A1N6GQY6_9BURK</name>
<dbReference type="PANTHER" id="PTHR38831:SF1">
    <property type="entry name" value="TYPE II SECRETION SYSTEM PROTEIN K-RELATED"/>
    <property type="match status" value="1"/>
</dbReference>
<dbReference type="SUPFAM" id="SSF158544">
    <property type="entry name" value="GspK insert domain-like"/>
    <property type="match status" value="1"/>
</dbReference>
<dbReference type="GO" id="GO:0009306">
    <property type="term" value="P:protein secretion"/>
    <property type="evidence" value="ECO:0007669"/>
    <property type="project" value="InterPro"/>
</dbReference>
<dbReference type="InterPro" id="IPR045584">
    <property type="entry name" value="Pilin-like"/>
</dbReference>
<dbReference type="PANTHER" id="PTHR38831">
    <property type="entry name" value="TYPE II SECRETION SYSTEM PROTEIN K"/>
    <property type="match status" value="1"/>
</dbReference>
<keyword evidence="4 10" id="KW-1003">Cell membrane</keyword>
<dbReference type="InterPro" id="IPR038072">
    <property type="entry name" value="GspK_central_sf"/>
</dbReference>
<evidence type="ECO:0000259" key="11">
    <source>
        <dbReference type="Pfam" id="PF03934"/>
    </source>
</evidence>
<keyword evidence="8" id="KW-1133">Transmembrane helix</keyword>
<dbReference type="NCBIfam" id="NF037980">
    <property type="entry name" value="T2SS_GspK"/>
    <property type="match status" value="1"/>
</dbReference>
<proteinExistence type="inferred from homology"/>
<evidence type="ECO:0000256" key="10">
    <source>
        <dbReference type="PIRNR" id="PIRNR002786"/>
    </source>
</evidence>
<dbReference type="OrthoDB" id="5293133at2"/>
<evidence type="ECO:0000256" key="3">
    <source>
        <dbReference type="ARBA" id="ARBA00022448"/>
    </source>
</evidence>
<dbReference type="Pfam" id="PF03934">
    <property type="entry name" value="T2SSK"/>
    <property type="match status" value="1"/>
</dbReference>
<dbReference type="InterPro" id="IPR049031">
    <property type="entry name" value="T2SSK_SAM-like_1st"/>
</dbReference>
<evidence type="ECO:0000256" key="9">
    <source>
        <dbReference type="ARBA" id="ARBA00023136"/>
    </source>
</evidence>
<dbReference type="Gene3D" id="3.30.1300.30">
    <property type="entry name" value="GSPII I/J protein-like"/>
    <property type="match status" value="1"/>
</dbReference>